<dbReference type="SUPFAM" id="SSF56059">
    <property type="entry name" value="Glutathione synthetase ATP-binding domain-like"/>
    <property type="match status" value="1"/>
</dbReference>
<dbReference type="Gene3D" id="3.40.50.20">
    <property type="match status" value="1"/>
</dbReference>
<sequence length="260" mass="27503">MSIVILDRPGRPLLPYPQWLDAAPLLLTGRPASAVDGTGYGGLRFLTGLGFAAAETAVRDLAARGQITAIVAVDPADQVRAGGLRDLLGLPGQSRDAALPLADPVAARALLRRAGIPVIRRAGVRRVCDLYWYAHRWGYPLLVRRRRAPGRPVVAELRDEPGLRAFAAGRLPEDPSLVPDLTVESPVGGARHRGPGIAVTDAALALLPDTPGHPRAIEAVRTATGDWLIDTVHYDPRGASTRAAVRAQAALPAVAQEAAR</sequence>
<dbReference type="AlphaFoldDB" id="A0A2W2HKT5"/>
<accession>A0A2W2HKT5</accession>
<dbReference type="RefSeq" id="WP_111166703.1">
    <property type="nucleotide sequence ID" value="NZ_POUA01000051.1"/>
</dbReference>
<evidence type="ECO:0000313" key="2">
    <source>
        <dbReference type="Proteomes" id="UP000248544"/>
    </source>
</evidence>
<evidence type="ECO:0008006" key="3">
    <source>
        <dbReference type="Google" id="ProtNLM"/>
    </source>
</evidence>
<evidence type="ECO:0000313" key="1">
    <source>
        <dbReference type="EMBL" id="PZG50990.1"/>
    </source>
</evidence>
<dbReference type="Proteomes" id="UP000248544">
    <property type="component" value="Unassembled WGS sequence"/>
</dbReference>
<comment type="caution">
    <text evidence="1">The sequence shown here is derived from an EMBL/GenBank/DDBJ whole genome shotgun (WGS) entry which is preliminary data.</text>
</comment>
<protein>
    <recommendedName>
        <fullName evidence="3">ATP-grasp domain-containing protein</fullName>
    </recommendedName>
</protein>
<name>A0A2W2HKT5_9ACTN</name>
<dbReference type="EMBL" id="POUA01000051">
    <property type="protein sequence ID" value="PZG50990.1"/>
    <property type="molecule type" value="Genomic_DNA"/>
</dbReference>
<proteinExistence type="predicted"/>
<gene>
    <name evidence="1" type="ORF">C1I98_09460</name>
</gene>
<organism evidence="1 2">
    <name type="scientific">Spongiactinospora gelatinilytica</name>
    <dbReference type="NCBI Taxonomy" id="2666298"/>
    <lineage>
        <taxon>Bacteria</taxon>
        <taxon>Bacillati</taxon>
        <taxon>Actinomycetota</taxon>
        <taxon>Actinomycetes</taxon>
        <taxon>Streptosporangiales</taxon>
        <taxon>Streptosporangiaceae</taxon>
        <taxon>Spongiactinospora</taxon>
    </lineage>
</organism>
<reference evidence="1 2" key="1">
    <citation type="submission" date="2018-01" db="EMBL/GenBank/DDBJ databases">
        <title>Draft genome sequence of Sphaerisporangium sp. 7K107.</title>
        <authorList>
            <person name="Sahin N."/>
            <person name="Saygin H."/>
            <person name="Ay H."/>
        </authorList>
    </citation>
    <scope>NUCLEOTIDE SEQUENCE [LARGE SCALE GENOMIC DNA]</scope>
    <source>
        <strain evidence="1 2">7K107</strain>
    </source>
</reference>
<keyword evidence="2" id="KW-1185">Reference proteome</keyword>